<dbReference type="SUPFAM" id="SSF53474">
    <property type="entry name" value="alpha/beta-Hydrolases"/>
    <property type="match status" value="1"/>
</dbReference>
<dbReference type="EMBL" id="CP000248">
    <property type="protein sequence ID" value="ABD26024.1"/>
    <property type="molecule type" value="Genomic_DNA"/>
</dbReference>
<dbReference type="InterPro" id="IPR002018">
    <property type="entry name" value="CarbesteraseB"/>
</dbReference>
<dbReference type="InterPro" id="IPR029058">
    <property type="entry name" value="AB_hydrolase_fold"/>
</dbReference>
<gene>
    <name evidence="5" type="ordered locus">Saro_1584</name>
</gene>
<dbReference type="GO" id="GO:0016787">
    <property type="term" value="F:hydrolase activity"/>
    <property type="evidence" value="ECO:0007669"/>
    <property type="project" value="UniProtKB-KW"/>
</dbReference>
<evidence type="ECO:0000256" key="3">
    <source>
        <dbReference type="RuleBase" id="RU361235"/>
    </source>
</evidence>
<dbReference type="PROSITE" id="PS00941">
    <property type="entry name" value="CARBOXYLESTERASE_B_2"/>
    <property type="match status" value="1"/>
</dbReference>
<feature type="domain" description="Carboxylesterase type B" evidence="4">
    <location>
        <begin position="22"/>
        <end position="493"/>
    </location>
</feature>
<evidence type="ECO:0000256" key="1">
    <source>
        <dbReference type="ARBA" id="ARBA00005964"/>
    </source>
</evidence>
<dbReference type="STRING" id="279238.Saro_1584"/>
<protein>
    <recommendedName>
        <fullName evidence="3">Carboxylic ester hydrolase</fullName>
        <ecNumber evidence="3">3.1.1.-</ecNumber>
    </recommendedName>
</protein>
<dbReference type="AlphaFoldDB" id="Q2G7Z9"/>
<organism evidence="5 6">
    <name type="scientific">Novosphingobium aromaticivorans (strain ATCC 700278 / DSM 12444 / CCUG 56034 / CIP 105152 / NBRC 16084 / F199)</name>
    <dbReference type="NCBI Taxonomy" id="279238"/>
    <lineage>
        <taxon>Bacteria</taxon>
        <taxon>Pseudomonadati</taxon>
        <taxon>Pseudomonadota</taxon>
        <taxon>Alphaproteobacteria</taxon>
        <taxon>Sphingomonadales</taxon>
        <taxon>Sphingomonadaceae</taxon>
        <taxon>Novosphingobium</taxon>
    </lineage>
</organism>
<dbReference type="InterPro" id="IPR050309">
    <property type="entry name" value="Type-B_Carboxylest/Lipase"/>
</dbReference>
<dbReference type="eggNOG" id="COG2272">
    <property type="taxonomic scope" value="Bacteria"/>
</dbReference>
<feature type="signal peptide" evidence="3">
    <location>
        <begin position="1"/>
        <end position="19"/>
    </location>
</feature>
<evidence type="ECO:0000313" key="5">
    <source>
        <dbReference type="EMBL" id="ABD26024.1"/>
    </source>
</evidence>
<dbReference type="ESTHER" id="novar-2246">
    <property type="family name" value="Carb_B_Bacteria"/>
</dbReference>
<keyword evidence="6" id="KW-1185">Reference proteome</keyword>
<dbReference type="PANTHER" id="PTHR11559">
    <property type="entry name" value="CARBOXYLESTERASE"/>
    <property type="match status" value="1"/>
</dbReference>
<evidence type="ECO:0000259" key="4">
    <source>
        <dbReference type="Pfam" id="PF00135"/>
    </source>
</evidence>
<dbReference type="KEGG" id="nar:Saro_1584"/>
<accession>Q2G7Z9</accession>
<dbReference type="RefSeq" id="WP_011445234.1">
    <property type="nucleotide sequence ID" value="NC_007794.1"/>
</dbReference>
<evidence type="ECO:0000256" key="2">
    <source>
        <dbReference type="ARBA" id="ARBA00022801"/>
    </source>
</evidence>
<dbReference type="InterPro" id="IPR019819">
    <property type="entry name" value="Carboxylesterase_B_CS"/>
</dbReference>
<keyword evidence="3" id="KW-0732">Signal</keyword>
<dbReference type="HOGENOM" id="CLU_006586_16_4_5"/>
<dbReference type="EC" id="3.1.1.-" evidence="3"/>
<dbReference type="PROSITE" id="PS00122">
    <property type="entry name" value="CARBOXYLESTERASE_B_1"/>
    <property type="match status" value="1"/>
</dbReference>
<evidence type="ECO:0000313" key="6">
    <source>
        <dbReference type="Proteomes" id="UP000009134"/>
    </source>
</evidence>
<name>Q2G7Z9_NOVAD</name>
<feature type="chain" id="PRO_5005142899" description="Carboxylic ester hydrolase" evidence="3">
    <location>
        <begin position="20"/>
        <end position="522"/>
    </location>
</feature>
<comment type="similarity">
    <text evidence="1 3">Belongs to the type-B carboxylesterase/lipase family.</text>
</comment>
<dbReference type="InterPro" id="IPR019826">
    <property type="entry name" value="Carboxylesterase_B_AS"/>
</dbReference>
<dbReference type="Gene3D" id="3.40.50.1820">
    <property type="entry name" value="alpha/beta hydrolase"/>
    <property type="match status" value="1"/>
</dbReference>
<dbReference type="Pfam" id="PF00135">
    <property type="entry name" value="COesterase"/>
    <property type="match status" value="1"/>
</dbReference>
<reference evidence="6" key="1">
    <citation type="submission" date="2006-01" db="EMBL/GenBank/DDBJ databases">
        <title>Complete sequence of Novosphingobium aromaticivorans DSM 12444.</title>
        <authorList>
            <consortium name="US DOE Joint Genome Institute"/>
            <person name="Copeland A."/>
            <person name="Lucas S."/>
            <person name="Lapidus A."/>
            <person name="Barry K."/>
            <person name="Detter J.C."/>
            <person name="Glavina T."/>
            <person name="Hammon N."/>
            <person name="Israni S."/>
            <person name="Pitluck S."/>
            <person name="Chain P."/>
            <person name="Malfatti S."/>
            <person name="Shin M."/>
            <person name="Vergez L."/>
            <person name="Schmutz J."/>
            <person name="Larimer F."/>
            <person name="Land M."/>
            <person name="Kyrpides N."/>
            <person name="Ivanova N."/>
            <person name="Fredrickson J."/>
            <person name="Balkwill D."/>
            <person name="Romine M.F."/>
            <person name="Richardson P."/>
        </authorList>
    </citation>
    <scope>NUCLEOTIDE SEQUENCE [LARGE SCALE GENOMIC DNA]</scope>
    <source>
        <strain evidence="6">ATCC 700278 / DSM 12444 / CCUG 56034 / CIP 105152 / NBRC 16084 / F199</strain>
    </source>
</reference>
<dbReference type="Proteomes" id="UP000009134">
    <property type="component" value="Chromosome"/>
</dbReference>
<proteinExistence type="inferred from homology"/>
<keyword evidence="2 3" id="KW-0378">Hydrolase</keyword>
<sequence length="522" mass="55812">MIRRLIGTLLLGLAAPATAAPVAVDGGMVEGIELPSGVSAWLGVPFAAPPLRDLRWKQPQPVRPWNGTLHADRFAPECLQPLRGSMQNHYFGNEATSEDCLYLNVWAPKGAARAPVVVWIYGGGFNIGSAAMANYSGEPLAKDGVVRVNIAYRVGALGFLAHPELTAESGYGGSGNYGLMDQIAALEWVKRNIAKFGGDPENVTIVGQSAGAMSVSLLQASPLALGLFAKAVAMSGSGFGGMLGPVPLDKAEAQGRALQAEVGATSLAEMRTMPGDRIAAATTRRDPIVNDGHVITGTLDEAFVNRAQSDVPVLVGYTRDESFRPFPTVRTAGDLEAAVRGRYPDRADAILKAYAAKDPARAAADIARDGTVGLQMADWAAAQDRHGKAPAYAFIFTRRQPYAPGITFSDHDPATVGAYHTGDVPYWLRTREALNLFRQTRVWEPVDQVIEDEMAAALVAFAMTGQPRSNLAGRWPAFDPAKPRLVWLGEKTQVVAWPNLVAMNLLRTPLLEPRAAGTKPRD</sequence>